<sequence length="254" mass="27352">MVDAHADITLIGDSLAQVALGYSSTNEVPFDEFLYATKAVMRGNKYSFVIADLPFGCFEASVTQGVEASLLLVRTGVNAVKIEGAQEHKELIVRLTSLGIPVVGHIGLTPQRINALSGFKVQGKNVNDAVKIYNQAKSLEASGAVMIVLECIPTKLAQYITDNLSIPTIGIGAGKHTSGQVLVLSDILGFLNPAETHRPKFVKRYLPGYELGTSMVLDYVEEVKGGVFPESGKHDYKIDDGVWAQFLARVGEEA</sequence>
<dbReference type="UniPathway" id="UPA00028">
    <property type="reaction ID" value="UER00003"/>
</dbReference>
<evidence type="ECO:0000313" key="8">
    <source>
        <dbReference type="EMBL" id="ODQ77169.1"/>
    </source>
</evidence>
<evidence type="ECO:0000256" key="7">
    <source>
        <dbReference type="RuleBase" id="RU362100"/>
    </source>
</evidence>
<dbReference type="AlphaFoldDB" id="A0A1E3QHK0"/>
<comment type="similarity">
    <text evidence="2 7">Belongs to the PanB family.</text>
</comment>
<dbReference type="GO" id="GO:0003864">
    <property type="term" value="F:3-methyl-2-oxobutanoate hydroxymethyltransferase activity"/>
    <property type="evidence" value="ECO:0007669"/>
    <property type="project" value="UniProtKB-EC"/>
</dbReference>
<evidence type="ECO:0000256" key="2">
    <source>
        <dbReference type="ARBA" id="ARBA00008676"/>
    </source>
</evidence>
<dbReference type="GO" id="GO:0000287">
    <property type="term" value="F:magnesium ion binding"/>
    <property type="evidence" value="ECO:0007669"/>
    <property type="project" value="TreeGrafter"/>
</dbReference>
<keyword evidence="9" id="KW-1185">Reference proteome</keyword>
<evidence type="ECO:0000256" key="1">
    <source>
        <dbReference type="ARBA" id="ARBA00005033"/>
    </source>
</evidence>
<evidence type="ECO:0000256" key="5">
    <source>
        <dbReference type="ARBA" id="ARBA00022679"/>
    </source>
</evidence>
<dbReference type="EMBL" id="KV454442">
    <property type="protein sequence ID" value="ODQ77169.1"/>
    <property type="molecule type" value="Genomic_DNA"/>
</dbReference>
<dbReference type="SUPFAM" id="SSF51621">
    <property type="entry name" value="Phosphoenolpyruvate/pyruvate domain"/>
    <property type="match status" value="1"/>
</dbReference>
<dbReference type="Proteomes" id="UP000094336">
    <property type="component" value="Unassembled WGS sequence"/>
</dbReference>
<dbReference type="GeneID" id="30147894"/>
<dbReference type="PIRSF" id="PIRSF000388">
    <property type="entry name" value="Pantoate_hydroxy_MeTrfase"/>
    <property type="match status" value="1"/>
</dbReference>
<dbReference type="PANTHER" id="PTHR20881:SF0">
    <property type="entry name" value="3-METHYL-2-OXOBUTANOATE HYDROXYMETHYLTRANSFERASE"/>
    <property type="match status" value="1"/>
</dbReference>
<evidence type="ECO:0000256" key="3">
    <source>
        <dbReference type="ARBA" id="ARBA00011881"/>
    </source>
</evidence>
<proteinExistence type="inferred from homology"/>
<name>A0A1E3QHK0_9ASCO</name>
<dbReference type="CDD" id="cd06557">
    <property type="entry name" value="KPHMT-like"/>
    <property type="match status" value="1"/>
</dbReference>
<dbReference type="GO" id="GO:0015940">
    <property type="term" value="P:pantothenate biosynthetic process"/>
    <property type="evidence" value="ECO:0007669"/>
    <property type="project" value="UniProtKB-UniPathway"/>
</dbReference>
<comment type="pathway">
    <text evidence="1 7">Cofactor biosynthesis; (R)-pantothenate biosynthesis; (R)-pantoate from 3-methyl-2-oxobutanoate: step 1/2.</text>
</comment>
<dbReference type="OrthoDB" id="425211at2759"/>
<dbReference type="GO" id="GO:0005739">
    <property type="term" value="C:mitochondrion"/>
    <property type="evidence" value="ECO:0007669"/>
    <property type="project" value="EnsemblFungi"/>
</dbReference>
<dbReference type="Pfam" id="PF02548">
    <property type="entry name" value="Pantoate_transf"/>
    <property type="match status" value="1"/>
</dbReference>
<dbReference type="RefSeq" id="XP_018982497.1">
    <property type="nucleotide sequence ID" value="XM_019130041.1"/>
</dbReference>
<protein>
    <recommendedName>
        <fullName evidence="4 7">3-methyl-2-oxobutanoate hydroxymethyltransferase</fullName>
        <ecNumber evidence="4 7">2.1.2.11</ecNumber>
    </recommendedName>
</protein>
<dbReference type="InterPro" id="IPR040442">
    <property type="entry name" value="Pyrv_kinase-like_dom_sf"/>
</dbReference>
<dbReference type="STRING" id="984486.A0A1E3QHK0"/>
<reference evidence="9" key="1">
    <citation type="submission" date="2016-05" db="EMBL/GenBank/DDBJ databases">
        <title>Comparative genomics of biotechnologically important yeasts.</title>
        <authorList>
            <consortium name="DOE Joint Genome Institute"/>
            <person name="Riley R."/>
            <person name="Haridas S."/>
            <person name="Wolfe K.H."/>
            <person name="Lopes M.R."/>
            <person name="Hittinger C.T."/>
            <person name="Goker M."/>
            <person name="Salamov A."/>
            <person name="Wisecaver J."/>
            <person name="Long T.M."/>
            <person name="Aerts A.L."/>
            <person name="Barry K."/>
            <person name="Choi C."/>
            <person name="Clum A."/>
            <person name="Coughlan A.Y."/>
            <person name="Deshpande S."/>
            <person name="Douglass A.P."/>
            <person name="Hanson S.J."/>
            <person name="Klenk H.-P."/>
            <person name="Labutti K."/>
            <person name="Lapidus A."/>
            <person name="Lindquist E."/>
            <person name="Lipzen A."/>
            <person name="Meier-Kolthoff J.P."/>
            <person name="Ohm R.A."/>
            <person name="Otillar R.P."/>
            <person name="Pangilinan J."/>
            <person name="Peng Y."/>
            <person name="Rokas A."/>
            <person name="Rosa C.A."/>
            <person name="Scheuner C."/>
            <person name="Sibirny A.A."/>
            <person name="Slot J.C."/>
            <person name="Stielow J.B."/>
            <person name="Sun H."/>
            <person name="Kurtzman C.P."/>
            <person name="Blackwell M."/>
            <person name="Grigoriev I.V."/>
            <person name="Jeffries T.W."/>
        </authorList>
    </citation>
    <scope>NUCLEOTIDE SEQUENCE [LARGE SCALE GENOMIC DNA]</scope>
    <source>
        <strain evidence="9">NRRL Y-12698</strain>
    </source>
</reference>
<keyword evidence="5 7" id="KW-0808">Transferase</keyword>
<accession>A0A1E3QHK0</accession>
<keyword evidence="7" id="KW-0566">Pantothenate biosynthesis</keyword>
<dbReference type="Gene3D" id="3.20.20.60">
    <property type="entry name" value="Phosphoenolpyruvate-binding domains"/>
    <property type="match status" value="1"/>
</dbReference>
<comment type="subunit">
    <text evidence="3">Homotetramer.</text>
</comment>
<evidence type="ECO:0000313" key="9">
    <source>
        <dbReference type="Proteomes" id="UP000094336"/>
    </source>
</evidence>
<comment type="catalytic activity">
    <reaction evidence="6 7">
        <text>(6R)-5,10-methylene-5,6,7,8-tetrahydrofolate + 3-methyl-2-oxobutanoate + H2O = 2-dehydropantoate + (6S)-5,6,7,8-tetrahydrofolate</text>
        <dbReference type="Rhea" id="RHEA:11824"/>
        <dbReference type="ChEBI" id="CHEBI:11561"/>
        <dbReference type="ChEBI" id="CHEBI:11851"/>
        <dbReference type="ChEBI" id="CHEBI:15377"/>
        <dbReference type="ChEBI" id="CHEBI:15636"/>
        <dbReference type="ChEBI" id="CHEBI:57453"/>
        <dbReference type="EC" id="2.1.2.11"/>
    </reaction>
</comment>
<dbReference type="InterPro" id="IPR015813">
    <property type="entry name" value="Pyrv/PenolPyrv_kinase-like_dom"/>
</dbReference>
<dbReference type="InterPro" id="IPR003700">
    <property type="entry name" value="Pantoate_hydroxy_MeTrfase"/>
</dbReference>
<gene>
    <name evidence="8" type="ORF">BABINDRAFT_163681</name>
</gene>
<evidence type="ECO:0000256" key="6">
    <source>
        <dbReference type="ARBA" id="ARBA00049172"/>
    </source>
</evidence>
<dbReference type="PANTHER" id="PTHR20881">
    <property type="entry name" value="3-METHYL-2-OXOBUTANOATE HYDROXYMETHYLTRANSFERASE"/>
    <property type="match status" value="1"/>
</dbReference>
<comment type="function">
    <text evidence="7">Catalyzes the reversible reaction in which hydroxymethyl group from 5,10-methylenetetrahydrofolate is transferred onto alpha-ketoisovalerate to form ketopantoate.</text>
</comment>
<dbReference type="NCBIfam" id="TIGR00222">
    <property type="entry name" value="panB"/>
    <property type="match status" value="1"/>
</dbReference>
<evidence type="ECO:0000256" key="4">
    <source>
        <dbReference type="ARBA" id="ARBA00012618"/>
    </source>
</evidence>
<organism evidence="8 9">
    <name type="scientific">Babjeviella inositovora NRRL Y-12698</name>
    <dbReference type="NCBI Taxonomy" id="984486"/>
    <lineage>
        <taxon>Eukaryota</taxon>
        <taxon>Fungi</taxon>
        <taxon>Dikarya</taxon>
        <taxon>Ascomycota</taxon>
        <taxon>Saccharomycotina</taxon>
        <taxon>Pichiomycetes</taxon>
        <taxon>Serinales incertae sedis</taxon>
        <taxon>Babjeviella</taxon>
    </lineage>
</organism>
<dbReference type="EC" id="2.1.2.11" evidence="4 7"/>